<dbReference type="EMBL" id="SLXB01000035">
    <property type="protein sequence ID" value="TCO87117.1"/>
    <property type="molecule type" value="Genomic_DNA"/>
</dbReference>
<name>A0A4R2M1B4_9BACE</name>
<comment type="caution">
    <text evidence="1">The sequence shown here is derived from an EMBL/GenBank/DDBJ whole genome shotgun (WGS) entry which is preliminary data.</text>
</comment>
<evidence type="ECO:0000313" key="1">
    <source>
        <dbReference type="EMBL" id="TCO87117.1"/>
    </source>
</evidence>
<reference evidence="1 2" key="1">
    <citation type="submission" date="2019-03" db="EMBL/GenBank/DDBJ databases">
        <title>Genomic Encyclopedia of Type Strains, Phase IV (KMG-IV): sequencing the most valuable type-strain genomes for metagenomic binning, comparative biology and taxonomic classification.</title>
        <authorList>
            <person name="Goeker M."/>
        </authorList>
    </citation>
    <scope>NUCLEOTIDE SEQUENCE [LARGE SCALE GENOMIC DNA]</scope>
    <source>
        <strain evidence="1 2">DSM 23917</strain>
    </source>
</reference>
<protein>
    <submittedName>
        <fullName evidence="1">Uncharacterized protein</fullName>
    </submittedName>
</protein>
<sequence>MTFVTQLTHTFSCNYTAKINDLLYKPSYLINYFIVSNATSLIIPFNKSIGKGRHSLSSIHSHCEETRMTYGINHLNSG</sequence>
<evidence type="ECO:0000313" key="2">
    <source>
        <dbReference type="Proteomes" id="UP000295600"/>
    </source>
</evidence>
<organism evidence="1 2">
    <name type="scientific">Prevotella heparinolytica</name>
    <dbReference type="NCBI Taxonomy" id="28113"/>
    <lineage>
        <taxon>Bacteria</taxon>
        <taxon>Pseudomonadati</taxon>
        <taxon>Bacteroidota</taxon>
        <taxon>Bacteroidia</taxon>
        <taxon>Bacteroidales</taxon>
        <taxon>Bacteroidaceae</taxon>
        <taxon>Bacteroides</taxon>
    </lineage>
</organism>
<accession>A0A4R2M1B4</accession>
<dbReference type="Proteomes" id="UP000295600">
    <property type="component" value="Unassembled WGS sequence"/>
</dbReference>
<dbReference type="AlphaFoldDB" id="A0A4R2M1B4"/>
<proteinExistence type="predicted"/>
<gene>
    <name evidence="1" type="ORF">EV202_13510</name>
</gene>